<dbReference type="EMBL" id="CAADRP010001446">
    <property type="protein sequence ID" value="VFU38951.1"/>
    <property type="molecule type" value="Genomic_DNA"/>
</dbReference>
<gene>
    <name evidence="1" type="ORF">SVIM_LOCUS214056</name>
</gene>
<evidence type="ECO:0000313" key="1">
    <source>
        <dbReference type="EMBL" id="VFU38951.1"/>
    </source>
</evidence>
<sequence length="60" mass="6900">MGVAAKRLQQFERLGLNAAFLNGICEQLNRHCLWSRNQRTCPSFTFNVQATATTFIFNYT</sequence>
<dbReference type="AlphaFoldDB" id="A0A6N2LTL1"/>
<name>A0A6N2LTL1_SALVM</name>
<protein>
    <submittedName>
        <fullName evidence="1">Uncharacterized protein</fullName>
    </submittedName>
</protein>
<accession>A0A6N2LTL1</accession>
<reference evidence="1" key="1">
    <citation type="submission" date="2019-03" db="EMBL/GenBank/DDBJ databases">
        <authorList>
            <person name="Mank J."/>
            <person name="Almeida P."/>
        </authorList>
    </citation>
    <scope>NUCLEOTIDE SEQUENCE</scope>
    <source>
        <strain evidence="1">78183</strain>
    </source>
</reference>
<proteinExistence type="predicted"/>
<organism evidence="1">
    <name type="scientific">Salix viminalis</name>
    <name type="common">Common osier</name>
    <name type="synonym">Basket willow</name>
    <dbReference type="NCBI Taxonomy" id="40686"/>
    <lineage>
        <taxon>Eukaryota</taxon>
        <taxon>Viridiplantae</taxon>
        <taxon>Streptophyta</taxon>
        <taxon>Embryophyta</taxon>
        <taxon>Tracheophyta</taxon>
        <taxon>Spermatophyta</taxon>
        <taxon>Magnoliopsida</taxon>
        <taxon>eudicotyledons</taxon>
        <taxon>Gunneridae</taxon>
        <taxon>Pentapetalae</taxon>
        <taxon>rosids</taxon>
        <taxon>fabids</taxon>
        <taxon>Malpighiales</taxon>
        <taxon>Salicaceae</taxon>
        <taxon>Saliceae</taxon>
        <taxon>Salix</taxon>
    </lineage>
</organism>